<dbReference type="Pfam" id="PF02130">
    <property type="entry name" value="YbeY"/>
    <property type="match status" value="1"/>
</dbReference>
<evidence type="ECO:0000256" key="5">
    <source>
        <dbReference type="ARBA" id="ARBA00022801"/>
    </source>
</evidence>
<dbReference type="GO" id="GO:0005737">
    <property type="term" value="C:cytoplasm"/>
    <property type="evidence" value="ECO:0007669"/>
    <property type="project" value="UniProtKB-SubCell"/>
</dbReference>
<comment type="cofactor">
    <cofactor evidence="7">
        <name>Zn(2+)</name>
        <dbReference type="ChEBI" id="CHEBI:29105"/>
    </cofactor>
    <text evidence="7">Binds 1 zinc ion.</text>
</comment>
<feature type="binding site" evidence="7">
    <location>
        <position position="174"/>
    </location>
    <ligand>
        <name>Zn(2+)</name>
        <dbReference type="ChEBI" id="CHEBI:29105"/>
        <note>catalytic</note>
    </ligand>
</feature>
<dbReference type="PROSITE" id="PS01306">
    <property type="entry name" value="UPF0054"/>
    <property type="match status" value="1"/>
</dbReference>
<keyword evidence="7" id="KW-0690">Ribosome biogenesis</keyword>
<keyword evidence="5 7" id="KW-0378">Hydrolase</keyword>
<name>A0A650EKV1_9HELI</name>
<evidence type="ECO:0000256" key="6">
    <source>
        <dbReference type="ARBA" id="ARBA00022833"/>
    </source>
</evidence>
<dbReference type="GO" id="GO:0004521">
    <property type="term" value="F:RNA endonuclease activity"/>
    <property type="evidence" value="ECO:0007669"/>
    <property type="project" value="UniProtKB-UniRule"/>
</dbReference>
<dbReference type="Gene3D" id="3.40.390.30">
    <property type="entry name" value="Metalloproteases ('zincins'), catalytic domain"/>
    <property type="match status" value="1"/>
</dbReference>
<comment type="function">
    <text evidence="7">Single strand-specific metallo-endoribonuclease involved in late-stage 70S ribosome quality control and in maturation of the 3' terminus of the 16S rRNA.</text>
</comment>
<evidence type="ECO:0000256" key="1">
    <source>
        <dbReference type="ARBA" id="ARBA00010875"/>
    </source>
</evidence>
<organism evidence="8">
    <name type="scientific">uncultured Helicobacter sp</name>
    <dbReference type="NCBI Taxonomy" id="175537"/>
    <lineage>
        <taxon>Bacteria</taxon>
        <taxon>Pseudomonadati</taxon>
        <taxon>Campylobacterota</taxon>
        <taxon>Epsilonproteobacteria</taxon>
        <taxon>Campylobacterales</taxon>
        <taxon>Helicobacteraceae</taxon>
        <taxon>Helicobacter</taxon>
        <taxon>environmental samples</taxon>
    </lineage>
</organism>
<dbReference type="SUPFAM" id="SSF55486">
    <property type="entry name" value="Metalloproteases ('zincins'), catalytic domain"/>
    <property type="match status" value="1"/>
</dbReference>
<evidence type="ECO:0000256" key="3">
    <source>
        <dbReference type="ARBA" id="ARBA00022723"/>
    </source>
</evidence>
<evidence type="ECO:0000256" key="7">
    <source>
        <dbReference type="HAMAP-Rule" id="MF_00009"/>
    </source>
</evidence>
<dbReference type="GO" id="GO:0008270">
    <property type="term" value="F:zinc ion binding"/>
    <property type="evidence" value="ECO:0007669"/>
    <property type="project" value="UniProtKB-UniRule"/>
</dbReference>
<keyword evidence="7" id="KW-0963">Cytoplasm</keyword>
<comment type="subcellular location">
    <subcellularLocation>
        <location evidence="7">Cytoplasm</location>
    </subcellularLocation>
</comment>
<keyword evidence="3 7" id="KW-0479">Metal-binding</keyword>
<dbReference type="GO" id="GO:0004222">
    <property type="term" value="F:metalloendopeptidase activity"/>
    <property type="evidence" value="ECO:0007669"/>
    <property type="project" value="InterPro"/>
</dbReference>
<proteinExistence type="inferred from homology"/>
<dbReference type="HAMAP" id="MF_00009">
    <property type="entry name" value="Endoribonucl_YbeY"/>
    <property type="match status" value="1"/>
</dbReference>
<keyword evidence="7" id="KW-0698">rRNA processing</keyword>
<sequence length="215" mass="24331">MNYSTLGYTFKRKNTNFIIYRGKMNKERLTTLATKSPTLDINEQDSKNGGELLFLEDFCEEMMRNGLIAKDLSHYILEVVAVDSDSMRMINAEYRGKDQTTDVLSFPLEDWLSAWTQENAQDSQNLCDYDANEERLAGMQPCLGSVVINVELAKSVADRLGHSVQDEIALLFVHGFLHILGYDHEVDNGEQRALEQEIIESLGLGESLIVRVEST</sequence>
<dbReference type="AlphaFoldDB" id="A0A650EKV1"/>
<feature type="binding site" evidence="7">
    <location>
        <position position="178"/>
    </location>
    <ligand>
        <name>Zn(2+)</name>
        <dbReference type="ChEBI" id="CHEBI:29105"/>
        <note>catalytic</note>
    </ligand>
</feature>
<feature type="binding site" evidence="7">
    <location>
        <position position="184"/>
    </location>
    <ligand>
        <name>Zn(2+)</name>
        <dbReference type="ChEBI" id="CHEBI:29105"/>
        <note>catalytic</note>
    </ligand>
</feature>
<keyword evidence="6 7" id="KW-0862">Zinc</keyword>
<evidence type="ECO:0000313" key="8">
    <source>
        <dbReference type="EMBL" id="QGT50206.1"/>
    </source>
</evidence>
<comment type="similarity">
    <text evidence="1 7">Belongs to the endoribonuclease YbeY family.</text>
</comment>
<keyword evidence="2 7" id="KW-0540">Nuclease</keyword>
<evidence type="ECO:0000256" key="2">
    <source>
        <dbReference type="ARBA" id="ARBA00022722"/>
    </source>
</evidence>
<dbReference type="EMBL" id="MN577568">
    <property type="protein sequence ID" value="QGT50206.1"/>
    <property type="molecule type" value="Genomic_DNA"/>
</dbReference>
<keyword evidence="4 7" id="KW-0255">Endonuclease</keyword>
<accession>A0A650EKV1</accession>
<dbReference type="PANTHER" id="PTHR46986">
    <property type="entry name" value="ENDORIBONUCLEASE YBEY, CHLOROPLASTIC"/>
    <property type="match status" value="1"/>
</dbReference>
<dbReference type="NCBIfam" id="TIGR00043">
    <property type="entry name" value="rRNA maturation RNase YbeY"/>
    <property type="match status" value="1"/>
</dbReference>
<evidence type="ECO:0000256" key="4">
    <source>
        <dbReference type="ARBA" id="ARBA00022759"/>
    </source>
</evidence>
<gene>
    <name evidence="7" type="primary">ybeY</name>
    <name evidence="8" type="ORF">Helico6505_0380</name>
</gene>
<protein>
    <recommendedName>
        <fullName evidence="7">Endoribonuclease YbeY</fullName>
        <ecNumber evidence="7">3.1.-.-</ecNumber>
    </recommendedName>
</protein>
<reference evidence="8" key="1">
    <citation type="journal article" date="2020" name="J. ISSAAS">
        <title>Lactobacilli and other gastrointestinal microbiota of Peromyscus leucopus, reservoir host for agents of Lyme disease and other zoonoses in North America.</title>
        <authorList>
            <person name="Milovic A."/>
            <person name="Bassam K."/>
            <person name="Shao H."/>
            <person name="Chatzistamou I."/>
            <person name="Tufts D.M."/>
            <person name="Diuk-Wasser M."/>
            <person name="Barbour A.G."/>
        </authorList>
    </citation>
    <scope>NUCLEOTIDE SEQUENCE</scope>
    <source>
        <strain evidence="8">LL4</strain>
    </source>
</reference>
<dbReference type="InterPro" id="IPR002036">
    <property type="entry name" value="YbeY"/>
</dbReference>
<dbReference type="GO" id="GO:0006364">
    <property type="term" value="P:rRNA processing"/>
    <property type="evidence" value="ECO:0007669"/>
    <property type="project" value="UniProtKB-UniRule"/>
</dbReference>
<dbReference type="InterPro" id="IPR023091">
    <property type="entry name" value="MetalPrtase_cat_dom_sf_prd"/>
</dbReference>
<dbReference type="EC" id="3.1.-.-" evidence="7"/>
<dbReference type="PANTHER" id="PTHR46986:SF1">
    <property type="entry name" value="ENDORIBONUCLEASE YBEY, CHLOROPLASTIC"/>
    <property type="match status" value="1"/>
</dbReference>
<dbReference type="InterPro" id="IPR020549">
    <property type="entry name" value="YbeY_CS"/>
</dbReference>